<organism evidence="1">
    <name type="scientific">Triticum urartu</name>
    <name type="common">Red wild einkorn</name>
    <name type="synonym">Crithodium urartu</name>
    <dbReference type="NCBI Taxonomy" id="4572"/>
    <lineage>
        <taxon>Eukaryota</taxon>
        <taxon>Viridiplantae</taxon>
        <taxon>Streptophyta</taxon>
        <taxon>Embryophyta</taxon>
        <taxon>Tracheophyta</taxon>
        <taxon>Spermatophyta</taxon>
        <taxon>Magnoliopsida</taxon>
        <taxon>Liliopsida</taxon>
        <taxon>Poales</taxon>
        <taxon>Poaceae</taxon>
        <taxon>BOP clade</taxon>
        <taxon>Pooideae</taxon>
        <taxon>Triticodae</taxon>
        <taxon>Triticeae</taxon>
        <taxon>Triticinae</taxon>
        <taxon>Triticum</taxon>
    </lineage>
</organism>
<evidence type="ECO:0000313" key="1">
    <source>
        <dbReference type="EMBL" id="EMS64704.1"/>
    </source>
</evidence>
<dbReference type="EMBL" id="KD053487">
    <property type="protein sequence ID" value="EMS64704.1"/>
    <property type="molecule type" value="Genomic_DNA"/>
</dbReference>
<accession>M8AUL3</accession>
<proteinExistence type="predicted"/>
<protein>
    <submittedName>
        <fullName evidence="1">Uncharacterized protein</fullName>
    </submittedName>
</protein>
<reference evidence="1" key="1">
    <citation type="journal article" date="2013" name="Nature">
        <title>Draft genome of the wheat A-genome progenitor Triticum urartu.</title>
        <authorList>
            <person name="Ling H.Q."/>
            <person name="Zhao S."/>
            <person name="Liu D."/>
            <person name="Wang J."/>
            <person name="Sun H."/>
            <person name="Zhang C."/>
            <person name="Fan H."/>
            <person name="Li D."/>
            <person name="Dong L."/>
            <person name="Tao Y."/>
            <person name="Gao C."/>
            <person name="Wu H."/>
            <person name="Li Y."/>
            <person name="Cui Y."/>
            <person name="Guo X."/>
            <person name="Zheng S."/>
            <person name="Wang B."/>
            <person name="Yu K."/>
            <person name="Liang Q."/>
            <person name="Yang W."/>
            <person name="Lou X."/>
            <person name="Chen J."/>
            <person name="Feng M."/>
            <person name="Jian J."/>
            <person name="Zhang X."/>
            <person name="Luo G."/>
            <person name="Jiang Y."/>
            <person name="Liu J."/>
            <person name="Wang Z."/>
            <person name="Sha Y."/>
            <person name="Zhang B."/>
            <person name="Wu H."/>
            <person name="Tang D."/>
            <person name="Shen Q."/>
            <person name="Xue P."/>
            <person name="Zou S."/>
            <person name="Wang X."/>
            <person name="Liu X."/>
            <person name="Wang F."/>
            <person name="Yang Y."/>
            <person name="An X."/>
            <person name="Dong Z."/>
            <person name="Zhang K."/>
            <person name="Zhang X."/>
            <person name="Luo M.C."/>
            <person name="Dvorak J."/>
            <person name="Tong Y."/>
            <person name="Wang J."/>
            <person name="Yang H."/>
            <person name="Li Z."/>
            <person name="Wang D."/>
            <person name="Zhang A."/>
            <person name="Wang J."/>
        </authorList>
    </citation>
    <scope>NUCLEOTIDE SEQUENCE</scope>
</reference>
<sequence>MGLLARVNGGALCACVATVARCPPPHMTGNFLGLDSMGRAVGVASALGCDVNVHAHTEEIDMLPELVHGGTYCTEQPGRGRSTLRGIMHAAATQAGSAARILIATPLKHCASQSHTTIGFRCICIQKILAHALRID</sequence>
<gene>
    <name evidence="1" type="ORF">TRIUR3_30536</name>
</gene>
<name>M8AUL3_TRIUA</name>
<dbReference type="AlphaFoldDB" id="M8AUL3"/>